<dbReference type="EMBL" id="CM003532">
    <property type="protein sequence ID" value="RCV24603.1"/>
    <property type="molecule type" value="Genomic_DNA"/>
</dbReference>
<accession>A0A368R385</accession>
<dbReference type="AlphaFoldDB" id="A0A368R385"/>
<dbReference type="SUPFAM" id="SSF50249">
    <property type="entry name" value="Nucleic acid-binding proteins"/>
    <property type="match status" value="1"/>
</dbReference>
<organism evidence="2">
    <name type="scientific">Setaria italica</name>
    <name type="common">Foxtail millet</name>
    <name type="synonym">Panicum italicum</name>
    <dbReference type="NCBI Taxonomy" id="4555"/>
    <lineage>
        <taxon>Eukaryota</taxon>
        <taxon>Viridiplantae</taxon>
        <taxon>Streptophyta</taxon>
        <taxon>Embryophyta</taxon>
        <taxon>Tracheophyta</taxon>
        <taxon>Spermatophyta</taxon>
        <taxon>Magnoliopsida</taxon>
        <taxon>Liliopsida</taxon>
        <taxon>Poales</taxon>
        <taxon>Poaceae</taxon>
        <taxon>PACMAD clade</taxon>
        <taxon>Panicoideae</taxon>
        <taxon>Panicodae</taxon>
        <taxon>Paniceae</taxon>
        <taxon>Cenchrinae</taxon>
        <taxon>Setaria</taxon>
    </lineage>
</organism>
<proteinExistence type="predicted"/>
<gene>
    <name evidence="2" type="ORF">SETIT_5G098900v2</name>
</gene>
<protein>
    <recommendedName>
        <fullName evidence="3">Replication factor A C-terminal domain-containing protein</fullName>
    </recommendedName>
</protein>
<reference evidence="2" key="1">
    <citation type="journal article" date="2012" name="Nat. Biotechnol.">
        <title>Reference genome sequence of the model plant Setaria.</title>
        <authorList>
            <person name="Bennetzen J.L."/>
            <person name="Schmutz J."/>
            <person name="Wang H."/>
            <person name="Percifield R."/>
            <person name="Hawkins J."/>
            <person name="Pontaroli A.C."/>
            <person name="Estep M."/>
            <person name="Feng L."/>
            <person name="Vaughn J.N."/>
            <person name="Grimwood J."/>
            <person name="Jenkins J."/>
            <person name="Barry K."/>
            <person name="Lindquist E."/>
            <person name="Hellsten U."/>
            <person name="Deshpande S."/>
            <person name="Wang X."/>
            <person name="Wu X."/>
            <person name="Mitros T."/>
            <person name="Triplett J."/>
            <person name="Yang X."/>
            <person name="Ye C.Y."/>
            <person name="Mauro-Herrera M."/>
            <person name="Wang L."/>
            <person name="Li P."/>
            <person name="Sharma M."/>
            <person name="Sharma R."/>
            <person name="Ronald P.C."/>
            <person name="Panaud O."/>
            <person name="Kellogg E.A."/>
            <person name="Brutnell T.P."/>
            <person name="Doust A.N."/>
            <person name="Tuskan G.A."/>
            <person name="Rokhsar D."/>
            <person name="Devos K.M."/>
        </authorList>
    </citation>
    <scope>NUCLEOTIDE SEQUENCE [LARGE SCALE GENOMIC DNA]</scope>
    <source>
        <strain evidence="2">Yugu1</strain>
    </source>
</reference>
<evidence type="ECO:0000256" key="1">
    <source>
        <dbReference type="SAM" id="MobiDB-lite"/>
    </source>
</evidence>
<evidence type="ECO:0008006" key="3">
    <source>
        <dbReference type="Google" id="ProtNLM"/>
    </source>
</evidence>
<evidence type="ECO:0000313" key="2">
    <source>
        <dbReference type="EMBL" id="RCV24603.1"/>
    </source>
</evidence>
<reference evidence="2" key="2">
    <citation type="submission" date="2015-07" db="EMBL/GenBank/DDBJ databases">
        <authorList>
            <person name="Noorani M."/>
        </authorList>
    </citation>
    <scope>NUCLEOTIDE SEQUENCE</scope>
    <source>
        <strain evidence="2">Yugu1</strain>
    </source>
</reference>
<dbReference type="PANTHER" id="PTHR47165">
    <property type="entry name" value="OS03G0429900 PROTEIN"/>
    <property type="match status" value="1"/>
</dbReference>
<name>A0A368R385_SETIT</name>
<feature type="region of interest" description="Disordered" evidence="1">
    <location>
        <begin position="246"/>
        <end position="297"/>
    </location>
</feature>
<feature type="compositionally biased region" description="Basic and acidic residues" evidence="1">
    <location>
        <begin position="272"/>
        <end position="297"/>
    </location>
</feature>
<dbReference type="InterPro" id="IPR012340">
    <property type="entry name" value="NA-bd_OB-fold"/>
</dbReference>
<sequence length="297" mass="32814">MLHCSEILVEISMQSRFSSKAKKSQMLLFYVRLTDPHKPIDLLPCQLQNPVNPADLVKSWRTIKQLKSLNPHGLQNTTFLCKASLKGRDCTKGWFYRSCFHCKRSISWDGINSFCIEGYPSNPPPVPQYKLNAVMEDTTGTMDVMTFDGLAWKLVGAAAEELAGEVTGKKISAVLRSRQSHSFVIDAANRCFVVKHIPNEDELQLISSADVAAGGDPLLSEEEGSSVSYDSSPVKIVKKEKMVVKEESEVESGCESPQGGGSPASYSSSSPAKKEKVEIKEERDPKRQRITKGNEAE</sequence>
<dbReference type="Gene3D" id="2.40.50.140">
    <property type="entry name" value="Nucleic acid-binding proteins"/>
    <property type="match status" value="1"/>
</dbReference>
<dbReference type="STRING" id="4555.A0A368R385"/>
<dbReference type="OrthoDB" id="671687at2759"/>
<dbReference type="PANTHER" id="PTHR47165:SF3">
    <property type="entry name" value="RETROTRANSPOSON-LIKE PROTEIN"/>
    <property type="match status" value="1"/>
</dbReference>